<gene>
    <name evidence="1" type="ORF">E5353_16045</name>
</gene>
<evidence type="ECO:0000313" key="2">
    <source>
        <dbReference type="Proteomes" id="UP000309566"/>
    </source>
</evidence>
<accession>A0A4S2CFU0</accession>
<reference evidence="1 2" key="1">
    <citation type="submission" date="2019-04" db="EMBL/GenBank/DDBJ databases">
        <title>Microbes associate with the intestines of laboratory mice.</title>
        <authorList>
            <person name="Navarre W."/>
            <person name="Wong E."/>
            <person name="Huang K."/>
            <person name="Tropini C."/>
            <person name="Ng K."/>
            <person name="Yu B."/>
        </authorList>
    </citation>
    <scope>NUCLEOTIDE SEQUENCE [LARGE SCALE GENOMIC DNA]</scope>
    <source>
        <strain evidence="1 2">NM63_1-25</strain>
    </source>
</reference>
<organism evidence="1 2">
    <name type="scientific">Bacteroides caecimuris</name>
    <dbReference type="NCBI Taxonomy" id="1796613"/>
    <lineage>
        <taxon>Bacteria</taxon>
        <taxon>Pseudomonadati</taxon>
        <taxon>Bacteroidota</taxon>
        <taxon>Bacteroidia</taxon>
        <taxon>Bacteroidales</taxon>
        <taxon>Bacteroidaceae</taxon>
        <taxon>Bacteroides</taxon>
    </lineage>
</organism>
<sequence length="209" mass="24321">MKTKLLASCRNNATINYSMINLFKSAYLYRFYCLSLCRDDWYNVRITLDELKSLTGDKSVSGFNNKFREFLDIKPYYVNNGFIYKTKRNVYHIPPMELQCITLSREFVNVELSVEAKGLFIQLILLSKYGNIELTKANIINILKMDRKTYDKYISELLIKFVSYNGNKLVLHTDGILLENDFKGQKKSSARERGCSELPNIILNSSKDE</sequence>
<proteinExistence type="predicted"/>
<evidence type="ECO:0000313" key="1">
    <source>
        <dbReference type="EMBL" id="TGY27199.1"/>
    </source>
</evidence>
<protein>
    <submittedName>
        <fullName evidence="1">Uncharacterized protein</fullName>
    </submittedName>
</protein>
<dbReference type="AlphaFoldDB" id="A0A4S2CFU0"/>
<dbReference type="RefSeq" id="WP_136000344.1">
    <property type="nucleotide sequence ID" value="NZ_SRYX01000084.1"/>
</dbReference>
<dbReference type="EMBL" id="SRYX01000084">
    <property type="protein sequence ID" value="TGY27199.1"/>
    <property type="molecule type" value="Genomic_DNA"/>
</dbReference>
<comment type="caution">
    <text evidence="1">The sequence shown here is derived from an EMBL/GenBank/DDBJ whole genome shotgun (WGS) entry which is preliminary data.</text>
</comment>
<dbReference type="Proteomes" id="UP000309566">
    <property type="component" value="Unassembled WGS sequence"/>
</dbReference>
<name>A0A4S2CFU0_9BACE</name>